<dbReference type="GeneID" id="93614167"/>
<dbReference type="InterPro" id="IPR044294">
    <property type="entry name" value="Lipase-like"/>
</dbReference>
<dbReference type="InParanoid" id="I1C211"/>
<dbReference type="Pfam" id="PF05057">
    <property type="entry name" value="DUF676"/>
    <property type="match status" value="2"/>
</dbReference>
<evidence type="ECO:0000313" key="2">
    <source>
        <dbReference type="EMBL" id="EIE82491.1"/>
    </source>
</evidence>
<dbReference type="EMBL" id="CH476736">
    <property type="protein sequence ID" value="EIE82491.1"/>
    <property type="molecule type" value="Genomic_DNA"/>
</dbReference>
<dbReference type="OrthoDB" id="273452at2759"/>
<reference evidence="2 3" key="1">
    <citation type="journal article" date="2009" name="PLoS Genet.">
        <title>Genomic analysis of the basal lineage fungus Rhizopus oryzae reveals a whole-genome duplication.</title>
        <authorList>
            <person name="Ma L.-J."/>
            <person name="Ibrahim A.S."/>
            <person name="Skory C."/>
            <person name="Grabherr M.G."/>
            <person name="Burger G."/>
            <person name="Butler M."/>
            <person name="Elias M."/>
            <person name="Idnurm A."/>
            <person name="Lang B.F."/>
            <person name="Sone T."/>
            <person name="Abe A."/>
            <person name="Calvo S.E."/>
            <person name="Corrochano L.M."/>
            <person name="Engels R."/>
            <person name="Fu J."/>
            <person name="Hansberg W."/>
            <person name="Kim J.-M."/>
            <person name="Kodira C.D."/>
            <person name="Koehrsen M.J."/>
            <person name="Liu B."/>
            <person name="Miranda-Saavedra D."/>
            <person name="O'Leary S."/>
            <person name="Ortiz-Castellanos L."/>
            <person name="Poulter R."/>
            <person name="Rodriguez-Romero J."/>
            <person name="Ruiz-Herrera J."/>
            <person name="Shen Y.-Q."/>
            <person name="Zeng Q."/>
            <person name="Galagan J."/>
            <person name="Birren B.W."/>
            <person name="Cuomo C.A."/>
            <person name="Wickes B.L."/>
        </authorList>
    </citation>
    <scope>NUCLEOTIDE SEQUENCE [LARGE SCALE GENOMIC DNA]</scope>
    <source>
        <strain evidence="3">RA 99-880 / ATCC MYA-4621 / FGSC 9543 / NRRL 43880</strain>
    </source>
</reference>
<dbReference type="AlphaFoldDB" id="I1C211"/>
<dbReference type="STRING" id="246409.I1C211"/>
<dbReference type="Proteomes" id="UP000009138">
    <property type="component" value="Unassembled WGS sequence"/>
</dbReference>
<feature type="domain" description="DUF676" evidence="1">
    <location>
        <begin position="2"/>
        <end position="61"/>
    </location>
</feature>
<sequence length="299" mass="34352">MNKAHLIVFVHGMMGTVEYSAYISKQLAERYPEMKILISKVNERCSMNDGVDVCGLRLAEESYTSFASPHLGIHLAHDAWYLKLAYGMIKRAGCPTTEQVTFSDSFRDGKPIFEVLADPALSKFKYKRSYVNTMHDSSVAYYTSAMDPFDYFDDDSNLTISCHSEYPSIIKTFDIKDVQPSKHFKDYKDGYYKIHIDKDKDKFLFREDQQESEEVAEQKSGHIDVYGSQIGPNLKGRTELQLKCLPVQQKMIDNLKEIPWERVLVRIDSILSHLAIMGMGFSSQEGRDVVKHFIDTFDM</sequence>
<dbReference type="PANTHER" id="PTHR12482">
    <property type="entry name" value="LIPASE ROG1-RELATED-RELATED"/>
    <property type="match status" value="1"/>
</dbReference>
<keyword evidence="3" id="KW-1185">Reference proteome</keyword>
<dbReference type="VEuPathDB" id="FungiDB:RO3G_07196"/>
<dbReference type="PANTHER" id="PTHR12482:SF62">
    <property type="entry name" value="LIPASE ROG1-RELATED"/>
    <property type="match status" value="1"/>
</dbReference>
<evidence type="ECO:0000259" key="1">
    <source>
        <dbReference type="Pfam" id="PF05057"/>
    </source>
</evidence>
<protein>
    <recommendedName>
        <fullName evidence="1">DUF676 domain-containing protein</fullName>
    </recommendedName>
</protein>
<feature type="domain" description="DUF676" evidence="1">
    <location>
        <begin position="63"/>
        <end position="144"/>
    </location>
</feature>
<dbReference type="RefSeq" id="XP_067517887.1">
    <property type="nucleotide sequence ID" value="XM_067661786.1"/>
</dbReference>
<evidence type="ECO:0000313" key="3">
    <source>
        <dbReference type="Proteomes" id="UP000009138"/>
    </source>
</evidence>
<organism evidence="2 3">
    <name type="scientific">Rhizopus delemar (strain RA 99-880 / ATCC MYA-4621 / FGSC 9543 / NRRL 43880)</name>
    <name type="common">Mucormycosis agent</name>
    <name type="synonym">Rhizopus arrhizus var. delemar</name>
    <dbReference type="NCBI Taxonomy" id="246409"/>
    <lineage>
        <taxon>Eukaryota</taxon>
        <taxon>Fungi</taxon>
        <taxon>Fungi incertae sedis</taxon>
        <taxon>Mucoromycota</taxon>
        <taxon>Mucoromycotina</taxon>
        <taxon>Mucoromycetes</taxon>
        <taxon>Mucorales</taxon>
        <taxon>Mucorineae</taxon>
        <taxon>Rhizopodaceae</taxon>
        <taxon>Rhizopus</taxon>
    </lineage>
</organism>
<accession>I1C211</accession>
<proteinExistence type="predicted"/>
<name>I1C211_RHIO9</name>
<dbReference type="InterPro" id="IPR007751">
    <property type="entry name" value="DUF676_lipase-like"/>
</dbReference>
<dbReference type="OMA" id="MNISCHS"/>
<gene>
    <name evidence="2" type="ORF">RO3G_07196</name>
</gene>